<dbReference type="Gene3D" id="1.10.1160.10">
    <property type="entry name" value="Glutamyl-trna Synthetase, Domain 2"/>
    <property type="match status" value="1"/>
</dbReference>
<dbReference type="FunFam" id="3.90.800.10:FF:000001">
    <property type="entry name" value="Glutamine--tRNA ligase"/>
    <property type="match status" value="1"/>
</dbReference>
<dbReference type="SUPFAM" id="SSF50715">
    <property type="entry name" value="Ribosomal protein L25-like"/>
    <property type="match status" value="1"/>
</dbReference>
<keyword evidence="5 9" id="KW-0067">ATP-binding</keyword>
<evidence type="ECO:0000256" key="4">
    <source>
        <dbReference type="ARBA" id="ARBA00022741"/>
    </source>
</evidence>
<dbReference type="EC" id="6.1.1.18" evidence="9"/>
<gene>
    <name evidence="9" type="primary">glnS</name>
    <name evidence="14" type="ORF">B4O97_08065</name>
</gene>
<dbReference type="GO" id="GO:0005829">
    <property type="term" value="C:cytosol"/>
    <property type="evidence" value="ECO:0007669"/>
    <property type="project" value="TreeGrafter"/>
</dbReference>
<dbReference type="OrthoDB" id="9801560at2"/>
<dbReference type="STRING" id="1963862.B4O97_08065"/>
<feature type="short sequence motif" description="'KMSKS' region" evidence="9">
    <location>
        <begin position="266"/>
        <end position="270"/>
    </location>
</feature>
<dbReference type="Proteomes" id="UP000192343">
    <property type="component" value="Unassembled WGS sequence"/>
</dbReference>
<comment type="caution">
    <text evidence="9">Lacks conserved residue(s) required for the propagation of feature annotation.</text>
</comment>
<dbReference type="Pfam" id="PF03950">
    <property type="entry name" value="tRNA-synt_1c_C"/>
    <property type="match status" value="1"/>
</dbReference>
<evidence type="ECO:0000313" key="15">
    <source>
        <dbReference type="Proteomes" id="UP000192343"/>
    </source>
</evidence>
<dbReference type="Gene3D" id="3.90.800.10">
    <property type="entry name" value="Glutamyl-tRNA Synthetase, Domain 3"/>
    <property type="match status" value="1"/>
</dbReference>
<dbReference type="InterPro" id="IPR020059">
    <property type="entry name" value="Glu/Gln-tRNA-synth_Ib_codon-bd"/>
</dbReference>
<evidence type="ECO:0000256" key="7">
    <source>
        <dbReference type="ARBA" id="ARBA00023146"/>
    </source>
</evidence>
<name>A0A1Y1RYD8_9SPIO</name>
<keyword evidence="15" id="KW-1185">Reference proteome</keyword>
<proteinExistence type="inferred from homology"/>
<feature type="binding site" evidence="9">
    <location>
        <begin position="35"/>
        <end position="37"/>
    </location>
    <ligand>
        <name>ATP</name>
        <dbReference type="ChEBI" id="CHEBI:30616"/>
    </ligand>
</feature>
<evidence type="ECO:0000256" key="9">
    <source>
        <dbReference type="HAMAP-Rule" id="MF_00126"/>
    </source>
</evidence>
<dbReference type="InterPro" id="IPR001412">
    <property type="entry name" value="aa-tRNA-synth_I_CS"/>
</dbReference>
<reference evidence="14 15" key="1">
    <citation type="submission" date="2017-03" db="EMBL/GenBank/DDBJ databases">
        <title>Draft Genome sequence of Marispirochaeta sp. strain JC444.</title>
        <authorList>
            <person name="Shivani Y."/>
            <person name="Subhash Y."/>
            <person name="Sasikala C."/>
            <person name="Ramana C."/>
        </authorList>
    </citation>
    <scope>NUCLEOTIDE SEQUENCE [LARGE SCALE GENOMIC DNA]</scope>
    <source>
        <strain evidence="14 15">JC444</strain>
    </source>
</reference>
<evidence type="ECO:0000313" key="14">
    <source>
        <dbReference type="EMBL" id="ORC35590.1"/>
    </source>
</evidence>
<evidence type="ECO:0000256" key="8">
    <source>
        <dbReference type="ARBA" id="ARBA00048270"/>
    </source>
</evidence>
<dbReference type="InterPro" id="IPR011035">
    <property type="entry name" value="Ribosomal_bL25/Gln-tRNA_synth"/>
</dbReference>
<organism evidence="14 15">
    <name type="scientific">Marispirochaeta aestuarii</name>
    <dbReference type="NCBI Taxonomy" id="1963862"/>
    <lineage>
        <taxon>Bacteria</taxon>
        <taxon>Pseudomonadati</taxon>
        <taxon>Spirochaetota</taxon>
        <taxon>Spirochaetia</taxon>
        <taxon>Spirochaetales</taxon>
        <taxon>Spirochaetaceae</taxon>
        <taxon>Marispirochaeta</taxon>
    </lineage>
</organism>
<dbReference type="InterPro" id="IPR020058">
    <property type="entry name" value="Glu/Gln-tRNA-synth_Ib_cat-dom"/>
</dbReference>
<keyword evidence="6 9" id="KW-0648">Protein biosynthesis</keyword>
<comment type="caution">
    <text evidence="14">The sequence shown here is derived from an EMBL/GenBank/DDBJ whole genome shotgun (WGS) entry which is preliminary data.</text>
</comment>
<feature type="domain" description="Glutamyl/glutaminyl-tRNA synthetase class Ib catalytic" evidence="11">
    <location>
        <begin position="28"/>
        <end position="335"/>
    </location>
</feature>
<dbReference type="InterPro" id="IPR000924">
    <property type="entry name" value="Glu/Gln-tRNA-synth"/>
</dbReference>
<keyword evidence="4 9" id="KW-0547">Nucleotide-binding</keyword>
<dbReference type="InterPro" id="IPR014729">
    <property type="entry name" value="Rossmann-like_a/b/a_fold"/>
</dbReference>
<evidence type="ECO:0000256" key="6">
    <source>
        <dbReference type="ARBA" id="ARBA00022917"/>
    </source>
</evidence>
<dbReference type="Gene3D" id="3.40.50.620">
    <property type="entry name" value="HUPs"/>
    <property type="match status" value="1"/>
</dbReference>
<dbReference type="PROSITE" id="PS00178">
    <property type="entry name" value="AA_TRNA_LIGASE_I"/>
    <property type="match status" value="1"/>
</dbReference>
<dbReference type="PANTHER" id="PTHR43097">
    <property type="entry name" value="GLUTAMINE-TRNA LIGASE"/>
    <property type="match status" value="1"/>
</dbReference>
<dbReference type="GO" id="GO:0005524">
    <property type="term" value="F:ATP binding"/>
    <property type="evidence" value="ECO:0007669"/>
    <property type="project" value="UniProtKB-UniRule"/>
</dbReference>
<dbReference type="InterPro" id="IPR022861">
    <property type="entry name" value="Gln_tRNA_ligase_bac"/>
</dbReference>
<protein>
    <recommendedName>
        <fullName evidence="9">Glutamine--tRNA ligase</fullName>
        <ecNumber evidence="9">6.1.1.18</ecNumber>
    </recommendedName>
    <alternativeName>
        <fullName evidence="9">Glutaminyl-tRNA synthetase</fullName>
        <shortName evidence="9">GlnRS</shortName>
    </alternativeName>
</protein>
<dbReference type="InterPro" id="IPR020061">
    <property type="entry name" value="Glu_tRNA_lig_a-bdl"/>
</dbReference>
<evidence type="ECO:0000259" key="11">
    <source>
        <dbReference type="Pfam" id="PF00749"/>
    </source>
</evidence>
<dbReference type="Pfam" id="PF20974">
    <property type="entry name" value="tRNA-synt_1c_C2"/>
    <property type="match status" value="1"/>
</dbReference>
<feature type="domain" description="Glutamyl/glutaminyl-tRNA synthetase class Ib anti-codon binding" evidence="12">
    <location>
        <begin position="340"/>
        <end position="438"/>
    </location>
</feature>
<feature type="binding site" evidence="9">
    <location>
        <position position="230"/>
    </location>
    <ligand>
        <name>ATP</name>
        <dbReference type="ChEBI" id="CHEBI:30616"/>
    </ligand>
</feature>
<dbReference type="FunFam" id="3.40.50.620:FF:000037">
    <property type="entry name" value="Glutamine--tRNA ligase cytoplasmic"/>
    <property type="match status" value="1"/>
</dbReference>
<evidence type="ECO:0000256" key="3">
    <source>
        <dbReference type="ARBA" id="ARBA00022598"/>
    </source>
</evidence>
<keyword evidence="3 9" id="KW-0436">Ligase</keyword>
<feature type="binding site" evidence="9">
    <location>
        <position position="211"/>
    </location>
    <ligand>
        <name>L-glutamine</name>
        <dbReference type="ChEBI" id="CHEBI:58359"/>
    </ligand>
</feature>
<dbReference type="InterPro" id="IPR004514">
    <property type="entry name" value="Gln-tRNA-synth"/>
</dbReference>
<dbReference type="NCBIfam" id="NF011291">
    <property type="entry name" value="PRK14703.1"/>
    <property type="match status" value="1"/>
</dbReference>
<dbReference type="FunFam" id="1.10.1160.10:FF:000001">
    <property type="entry name" value="Glutamine--tRNA ligase"/>
    <property type="match status" value="1"/>
</dbReference>
<dbReference type="PANTHER" id="PTHR43097:SF5">
    <property type="entry name" value="GLUTAMATE--TRNA LIGASE"/>
    <property type="match status" value="1"/>
</dbReference>
<feature type="domain" description="tRNA synthetases class I (E and Q) anti-codon binding" evidence="13">
    <location>
        <begin position="457"/>
        <end position="536"/>
    </location>
</feature>
<keyword evidence="7 9" id="KW-0030">Aminoacyl-tRNA synthetase</keyword>
<dbReference type="SUPFAM" id="SSF52374">
    <property type="entry name" value="Nucleotidylyl transferase"/>
    <property type="match status" value="1"/>
</dbReference>
<dbReference type="GO" id="GO:0006425">
    <property type="term" value="P:glutaminyl-tRNA aminoacylation"/>
    <property type="evidence" value="ECO:0007669"/>
    <property type="project" value="UniProtKB-UniRule"/>
</dbReference>
<comment type="subcellular location">
    <subcellularLocation>
        <location evidence="9">Cytoplasm</location>
    </subcellularLocation>
</comment>
<feature type="binding site" evidence="9">
    <location>
        <position position="67"/>
    </location>
    <ligand>
        <name>L-glutamine</name>
        <dbReference type="ChEBI" id="CHEBI:58359"/>
    </ligand>
</feature>
<feature type="binding site" evidence="9">
    <location>
        <begin position="41"/>
        <end position="47"/>
    </location>
    <ligand>
        <name>ATP</name>
        <dbReference type="ChEBI" id="CHEBI:30616"/>
    </ligand>
</feature>
<comment type="subunit">
    <text evidence="9">Monomer.</text>
</comment>
<dbReference type="PRINTS" id="PR00987">
    <property type="entry name" value="TRNASYNTHGLU"/>
</dbReference>
<keyword evidence="2 9" id="KW-0963">Cytoplasm</keyword>
<evidence type="ECO:0000256" key="2">
    <source>
        <dbReference type="ARBA" id="ARBA00022490"/>
    </source>
</evidence>
<dbReference type="Gene3D" id="2.40.240.10">
    <property type="entry name" value="Ribosomal Protein L25, Chain P"/>
    <property type="match status" value="2"/>
</dbReference>
<accession>A0A1Y1RYD8</accession>
<dbReference type="InterPro" id="IPR050132">
    <property type="entry name" value="Gln/Glu-tRNA_Ligase"/>
</dbReference>
<dbReference type="InterPro" id="IPR020056">
    <property type="entry name" value="Rbsml_bL25/Gln-tRNA_synth_N"/>
</dbReference>
<dbReference type="NCBIfam" id="TIGR00440">
    <property type="entry name" value="glnS"/>
    <property type="match status" value="1"/>
</dbReference>
<comment type="similarity">
    <text evidence="1 9 10">Belongs to the class-I aminoacyl-tRNA synthetase family.</text>
</comment>
<dbReference type="AlphaFoldDB" id="A0A1Y1RYD8"/>
<dbReference type="GO" id="GO:0004819">
    <property type="term" value="F:glutamine-tRNA ligase activity"/>
    <property type="evidence" value="ECO:0007669"/>
    <property type="project" value="UniProtKB-UniRule"/>
</dbReference>
<feature type="binding site" evidence="9">
    <location>
        <begin position="267"/>
        <end position="269"/>
    </location>
    <ligand>
        <name>ATP</name>
        <dbReference type="ChEBI" id="CHEBI:30616"/>
    </ligand>
</feature>
<dbReference type="InterPro" id="IPR049437">
    <property type="entry name" value="tRNA-synt_1c_C2"/>
</dbReference>
<dbReference type="RefSeq" id="WP_083049851.1">
    <property type="nucleotide sequence ID" value="NZ_CAXXQO010000003.1"/>
</dbReference>
<dbReference type="HAMAP" id="MF_00126">
    <property type="entry name" value="Gln_tRNA_synth"/>
    <property type="match status" value="1"/>
</dbReference>
<dbReference type="Pfam" id="PF00749">
    <property type="entry name" value="tRNA-synt_1c"/>
    <property type="match status" value="1"/>
</dbReference>
<sequence length="563" mass="65496">MSDADTRTNFIWEAVDSDLAAGKVPDRIVTRFPPEPNAYLHIGHAKAIYVDFETARRYGGYCNLRMDDTNPLKEEQEFIDGIQEDVLWLGYQWANLTFASDYFERMYELAEELVKKGLAYVDDLSADEIREYRGTLTEPGRESPYRNRSAEENLDLFRRMRKGEFPDGERVLRAKIDMSSGNINMRDPVMYRIQHAAHYRQGDAWCIYPMYDWAHGLEDSFEGITHSLCTLEFEDHRPLYDWFLEQLPVHRPRQIEFSRLQITNTLLSKRFYVRLMKDGLISGWDDPRVPTIRGLRRRGYTPEAIKAFVEMIGISKAHSIIDSGQLEYCLREDLNRRSLRRMAVLKPLKLTISNYPEDQVEWFDGENNPEDPEAGSRKIPFCRDLYIEEEDFMVDPPKKFFRLAPGNEIRLKHAYYVTCTDYRTDDSGRVTEVICTYDPESRGGWSEDGRRVRGTSHWVSARHAVEAEVRNYSELFSEERPWEHDGDFAEIMNPDSLEIVQGVKLEPALAEAARGEKNGSIEGIFQFLRQGYYTVDLDSTPEAPVFNRTVGLKDTWAKLKNRG</sequence>
<feature type="binding site" evidence="9">
    <location>
        <begin position="259"/>
        <end position="260"/>
    </location>
    <ligand>
        <name>ATP</name>
        <dbReference type="ChEBI" id="CHEBI:30616"/>
    </ligand>
</feature>
<evidence type="ECO:0000256" key="10">
    <source>
        <dbReference type="RuleBase" id="RU363037"/>
    </source>
</evidence>
<evidence type="ECO:0000256" key="5">
    <source>
        <dbReference type="ARBA" id="ARBA00022840"/>
    </source>
</evidence>
<evidence type="ECO:0000259" key="13">
    <source>
        <dbReference type="Pfam" id="PF20974"/>
    </source>
</evidence>
<evidence type="ECO:0000256" key="1">
    <source>
        <dbReference type="ARBA" id="ARBA00005594"/>
    </source>
</evidence>
<dbReference type="GO" id="GO:0006424">
    <property type="term" value="P:glutamyl-tRNA aminoacylation"/>
    <property type="evidence" value="ECO:0007669"/>
    <property type="project" value="UniProtKB-UniRule"/>
</dbReference>
<comment type="catalytic activity">
    <reaction evidence="8 9">
        <text>tRNA(Gln) + L-glutamine + ATP = L-glutaminyl-tRNA(Gln) + AMP + diphosphate</text>
        <dbReference type="Rhea" id="RHEA:20121"/>
        <dbReference type="Rhea" id="RHEA-COMP:9662"/>
        <dbReference type="Rhea" id="RHEA-COMP:9681"/>
        <dbReference type="ChEBI" id="CHEBI:30616"/>
        <dbReference type="ChEBI" id="CHEBI:33019"/>
        <dbReference type="ChEBI" id="CHEBI:58359"/>
        <dbReference type="ChEBI" id="CHEBI:78442"/>
        <dbReference type="ChEBI" id="CHEBI:78521"/>
        <dbReference type="ChEBI" id="CHEBI:456215"/>
        <dbReference type="EC" id="6.1.1.18"/>
    </reaction>
</comment>
<dbReference type="EMBL" id="MWQY01000008">
    <property type="protein sequence ID" value="ORC35590.1"/>
    <property type="molecule type" value="Genomic_DNA"/>
</dbReference>
<evidence type="ECO:0000259" key="12">
    <source>
        <dbReference type="Pfam" id="PF03950"/>
    </source>
</evidence>